<dbReference type="PANTHER" id="PTHR30544:SF5">
    <property type="entry name" value="RADICAL SAM CORE DOMAIN-CONTAINING PROTEIN"/>
    <property type="match status" value="1"/>
</dbReference>
<evidence type="ECO:0000256" key="12">
    <source>
        <dbReference type="HAMAP-Rule" id="MF_01849"/>
    </source>
</evidence>
<gene>
    <name evidence="12" type="primary">rlmN</name>
    <name evidence="14" type="ORF">SAMN05446037_1001348</name>
</gene>
<feature type="domain" description="Radical SAM core" evidence="13">
    <location>
        <begin position="98"/>
        <end position="328"/>
    </location>
</feature>
<dbReference type="InterPro" id="IPR004383">
    <property type="entry name" value="rRNA_lsu_MTrfase_RlmN/Cfr"/>
</dbReference>
<evidence type="ECO:0000313" key="15">
    <source>
        <dbReference type="Proteomes" id="UP000198304"/>
    </source>
</evidence>
<keyword evidence="10 12" id="KW-0408">Iron</keyword>
<dbReference type="OrthoDB" id="9793973at2"/>
<keyword evidence="7 12" id="KW-0949">S-adenosyl-L-methionine</keyword>
<dbReference type="EMBL" id="FZOJ01000001">
    <property type="protein sequence ID" value="SNR90777.1"/>
    <property type="molecule type" value="Genomic_DNA"/>
</dbReference>
<dbReference type="GO" id="GO:0019843">
    <property type="term" value="F:rRNA binding"/>
    <property type="evidence" value="ECO:0007669"/>
    <property type="project" value="UniProtKB-UniRule"/>
</dbReference>
<dbReference type="InterPro" id="IPR040072">
    <property type="entry name" value="Methyltransferase_A"/>
</dbReference>
<dbReference type="GO" id="GO:0051539">
    <property type="term" value="F:4 iron, 4 sulfur cluster binding"/>
    <property type="evidence" value="ECO:0007669"/>
    <property type="project" value="UniProtKB-UniRule"/>
</dbReference>
<feature type="binding site" evidence="12">
    <location>
        <position position="290"/>
    </location>
    <ligand>
        <name>S-adenosyl-L-methionine</name>
        <dbReference type="ChEBI" id="CHEBI:59789"/>
    </ligand>
</feature>
<evidence type="ECO:0000256" key="3">
    <source>
        <dbReference type="ARBA" id="ARBA00022490"/>
    </source>
</evidence>
<dbReference type="FunFam" id="3.20.20.70:FF:000014">
    <property type="entry name" value="Probable dual-specificity RNA methyltransferase RlmN"/>
    <property type="match status" value="1"/>
</dbReference>
<dbReference type="GO" id="GO:0070040">
    <property type="term" value="F:rRNA (adenine(2503)-C2-)-methyltransferase activity"/>
    <property type="evidence" value="ECO:0007669"/>
    <property type="project" value="UniProtKB-UniRule"/>
</dbReference>
<dbReference type="InterPro" id="IPR058240">
    <property type="entry name" value="rSAM_sf"/>
</dbReference>
<keyword evidence="12" id="KW-1015">Disulfide bond</keyword>
<name>A0A239A549_9FIRM</name>
<dbReference type="GO" id="GO:0030488">
    <property type="term" value="P:tRNA methylation"/>
    <property type="evidence" value="ECO:0007669"/>
    <property type="project" value="UniProtKB-UniRule"/>
</dbReference>
<evidence type="ECO:0000256" key="5">
    <source>
        <dbReference type="ARBA" id="ARBA00022603"/>
    </source>
</evidence>
<dbReference type="PIRSF" id="PIRSF006004">
    <property type="entry name" value="CHP00048"/>
    <property type="match status" value="1"/>
</dbReference>
<feature type="binding site" evidence="12">
    <location>
        <begin position="214"/>
        <end position="216"/>
    </location>
    <ligand>
        <name>S-adenosyl-L-methionine</name>
        <dbReference type="ChEBI" id="CHEBI:59789"/>
    </ligand>
</feature>
<keyword evidence="8 12" id="KW-0819">tRNA processing</keyword>
<reference evidence="14 15" key="1">
    <citation type="submission" date="2017-06" db="EMBL/GenBank/DDBJ databases">
        <authorList>
            <person name="Kim H.J."/>
            <person name="Triplett B.A."/>
        </authorList>
    </citation>
    <scope>NUCLEOTIDE SEQUENCE [LARGE SCALE GENOMIC DNA]</scope>
    <source>
        <strain evidence="14 15">SCA</strain>
    </source>
</reference>
<dbReference type="HAMAP" id="MF_01849">
    <property type="entry name" value="RNA_methyltr_RlmN"/>
    <property type="match status" value="1"/>
</dbReference>
<comment type="cofactor">
    <cofactor evidence="12">
        <name>[4Fe-4S] cluster</name>
        <dbReference type="ChEBI" id="CHEBI:49883"/>
    </cofactor>
    <text evidence="12">Binds 1 [4Fe-4S] cluster. The cluster is coordinated with 3 cysteines and an exchangeable S-adenosyl-L-methionine.</text>
</comment>
<comment type="miscellaneous">
    <text evidence="12">Reaction proceeds by a ping-pong mechanism involving intermediate methylation of a conserved cysteine residue.</text>
</comment>
<evidence type="ECO:0000313" key="14">
    <source>
        <dbReference type="EMBL" id="SNR90777.1"/>
    </source>
</evidence>
<comment type="subcellular location">
    <subcellularLocation>
        <location evidence="1 12">Cytoplasm</location>
    </subcellularLocation>
</comment>
<comment type="catalytic activity">
    <reaction evidence="12">
        <text>adenosine(2503) in 23S rRNA + 2 reduced [2Fe-2S]-[ferredoxin] + 2 S-adenosyl-L-methionine = 2-methyladenosine(2503) in 23S rRNA + 5'-deoxyadenosine + L-methionine + 2 oxidized [2Fe-2S]-[ferredoxin] + S-adenosyl-L-homocysteine</text>
        <dbReference type="Rhea" id="RHEA:42916"/>
        <dbReference type="Rhea" id="RHEA-COMP:10000"/>
        <dbReference type="Rhea" id="RHEA-COMP:10001"/>
        <dbReference type="Rhea" id="RHEA-COMP:10152"/>
        <dbReference type="Rhea" id="RHEA-COMP:10282"/>
        <dbReference type="ChEBI" id="CHEBI:17319"/>
        <dbReference type="ChEBI" id="CHEBI:33737"/>
        <dbReference type="ChEBI" id="CHEBI:33738"/>
        <dbReference type="ChEBI" id="CHEBI:57844"/>
        <dbReference type="ChEBI" id="CHEBI:57856"/>
        <dbReference type="ChEBI" id="CHEBI:59789"/>
        <dbReference type="ChEBI" id="CHEBI:74411"/>
        <dbReference type="ChEBI" id="CHEBI:74497"/>
        <dbReference type="EC" id="2.1.1.192"/>
    </reaction>
</comment>
<comment type="catalytic activity">
    <reaction evidence="12">
        <text>adenosine(37) in tRNA + 2 reduced [2Fe-2S]-[ferredoxin] + 2 S-adenosyl-L-methionine = 2-methyladenosine(37) in tRNA + 5'-deoxyadenosine + L-methionine + 2 oxidized [2Fe-2S]-[ferredoxin] + S-adenosyl-L-homocysteine</text>
        <dbReference type="Rhea" id="RHEA:43332"/>
        <dbReference type="Rhea" id="RHEA-COMP:10000"/>
        <dbReference type="Rhea" id="RHEA-COMP:10001"/>
        <dbReference type="Rhea" id="RHEA-COMP:10162"/>
        <dbReference type="Rhea" id="RHEA-COMP:10485"/>
        <dbReference type="ChEBI" id="CHEBI:17319"/>
        <dbReference type="ChEBI" id="CHEBI:33737"/>
        <dbReference type="ChEBI" id="CHEBI:33738"/>
        <dbReference type="ChEBI" id="CHEBI:57844"/>
        <dbReference type="ChEBI" id="CHEBI:57856"/>
        <dbReference type="ChEBI" id="CHEBI:59789"/>
        <dbReference type="ChEBI" id="CHEBI:74411"/>
        <dbReference type="ChEBI" id="CHEBI:74497"/>
        <dbReference type="EC" id="2.1.1.192"/>
    </reaction>
</comment>
<feature type="binding site" evidence="12">
    <location>
        <position position="191"/>
    </location>
    <ligand>
        <name>S-adenosyl-L-methionine</name>
        <dbReference type="ChEBI" id="CHEBI:59789"/>
    </ligand>
</feature>
<evidence type="ECO:0000256" key="2">
    <source>
        <dbReference type="ARBA" id="ARBA00022485"/>
    </source>
</evidence>
<comment type="caution">
    <text evidence="12">Lacks conserved residue(s) required for the propagation of feature annotation.</text>
</comment>
<keyword evidence="3 12" id="KW-0963">Cytoplasm</keyword>
<dbReference type="Pfam" id="PF21016">
    <property type="entry name" value="RlmN_N"/>
    <property type="match status" value="1"/>
</dbReference>
<dbReference type="InterPro" id="IPR013785">
    <property type="entry name" value="Aldolase_TIM"/>
</dbReference>
<dbReference type="AlphaFoldDB" id="A0A239A549"/>
<sequence>MSKLDLLGLTLEETEDLVEKLGEKKYRGKQIFQWVNRGEKSFEAMSNISKTLREGLQENTFITEVKIEKKLVSKIDNTTKYLFLLEDGNIIEGVVMQYKHGLTACISSQVGCLMGCSFCASTVGGLVRNLSAGEMIDQILLMQKDLRERISNIVIMGSGEPLHNYKEVINFIKIVNNENGLKIGNRHITLSTCGLIPEIKKLADLLIPINLAISLHAPNDEIRQKLMPIAKRYSLKELIEACRYYLQNNNRRITFEYALVKGVNDQENHAQQLSQLLKGLLCHVNLIPVNTVEEAGLKKSNQDQIKRFQNILKGKGIETTIRREMGSDIHAACGQLRNSYMDQMQGL</sequence>
<keyword evidence="9 12" id="KW-0479">Metal-binding</keyword>
<dbReference type="PROSITE" id="PS51918">
    <property type="entry name" value="RADICAL_SAM"/>
    <property type="match status" value="1"/>
</dbReference>
<dbReference type="Proteomes" id="UP000198304">
    <property type="component" value="Unassembled WGS sequence"/>
</dbReference>
<dbReference type="InterPro" id="IPR048641">
    <property type="entry name" value="RlmN_N"/>
</dbReference>
<feature type="binding site" evidence="12">
    <location>
        <begin position="159"/>
        <end position="160"/>
    </location>
    <ligand>
        <name>S-adenosyl-L-methionine</name>
        <dbReference type="ChEBI" id="CHEBI:59789"/>
    </ligand>
</feature>
<feature type="binding site" evidence="12">
    <location>
        <position position="119"/>
    </location>
    <ligand>
        <name>[4Fe-4S] cluster</name>
        <dbReference type="ChEBI" id="CHEBI:49883"/>
        <note>4Fe-4S-S-AdoMet</note>
    </ligand>
</feature>
<keyword evidence="2 12" id="KW-0004">4Fe-4S</keyword>
<feature type="binding site" evidence="12">
    <location>
        <position position="112"/>
    </location>
    <ligand>
        <name>[4Fe-4S] cluster</name>
        <dbReference type="ChEBI" id="CHEBI:49883"/>
        <note>4Fe-4S-S-AdoMet</note>
    </ligand>
</feature>
<comment type="function">
    <text evidence="12">Specifically methylates position 2 of adenine 2503 in 23S rRNA and position 2 of adenine 37 in tRNAs.</text>
</comment>
<dbReference type="EC" id="2.1.1.192" evidence="12"/>
<feature type="active site" description="S-methylcysteine intermediate" evidence="12">
    <location>
        <position position="333"/>
    </location>
</feature>
<feature type="active site" description="Proton acceptor" evidence="12">
    <location>
        <position position="92"/>
    </location>
</feature>
<keyword evidence="4 12" id="KW-0698">rRNA processing</keyword>
<comment type="similarity">
    <text evidence="12">Belongs to the radical SAM superfamily. RlmN family.</text>
</comment>
<evidence type="ECO:0000259" key="13">
    <source>
        <dbReference type="PROSITE" id="PS51918"/>
    </source>
</evidence>
<dbReference type="Gene3D" id="3.20.20.70">
    <property type="entry name" value="Aldolase class I"/>
    <property type="match status" value="1"/>
</dbReference>
<proteinExistence type="inferred from homology"/>
<keyword evidence="5 12" id="KW-0489">Methyltransferase</keyword>
<evidence type="ECO:0000256" key="1">
    <source>
        <dbReference type="ARBA" id="ARBA00004496"/>
    </source>
</evidence>
<dbReference type="GO" id="GO:0046872">
    <property type="term" value="F:metal ion binding"/>
    <property type="evidence" value="ECO:0007669"/>
    <property type="project" value="UniProtKB-KW"/>
</dbReference>
<keyword evidence="15" id="KW-1185">Reference proteome</keyword>
<dbReference type="SFLD" id="SFLDF00275">
    <property type="entry name" value="adenosine_C2_methyltransferase"/>
    <property type="match status" value="1"/>
</dbReference>
<dbReference type="RefSeq" id="WP_089281127.1">
    <property type="nucleotide sequence ID" value="NZ_FZOJ01000001.1"/>
</dbReference>
<dbReference type="NCBIfam" id="TIGR00048">
    <property type="entry name" value="rRNA_mod_RlmN"/>
    <property type="match status" value="1"/>
</dbReference>
<keyword evidence="11 12" id="KW-0411">Iron-sulfur</keyword>
<dbReference type="Pfam" id="PF04055">
    <property type="entry name" value="Radical_SAM"/>
    <property type="match status" value="1"/>
</dbReference>
<evidence type="ECO:0000256" key="6">
    <source>
        <dbReference type="ARBA" id="ARBA00022679"/>
    </source>
</evidence>
<dbReference type="Gene3D" id="1.10.150.530">
    <property type="match status" value="1"/>
</dbReference>
<evidence type="ECO:0000256" key="8">
    <source>
        <dbReference type="ARBA" id="ARBA00022694"/>
    </source>
</evidence>
<dbReference type="GO" id="GO:0070475">
    <property type="term" value="P:rRNA base methylation"/>
    <property type="evidence" value="ECO:0007669"/>
    <property type="project" value="UniProtKB-UniRule"/>
</dbReference>
<dbReference type="InterPro" id="IPR007197">
    <property type="entry name" value="rSAM"/>
</dbReference>
<evidence type="ECO:0000256" key="9">
    <source>
        <dbReference type="ARBA" id="ARBA00022723"/>
    </source>
</evidence>
<dbReference type="CDD" id="cd01335">
    <property type="entry name" value="Radical_SAM"/>
    <property type="match status" value="1"/>
</dbReference>
<dbReference type="InterPro" id="IPR027492">
    <property type="entry name" value="RNA_MTrfase_RlmN"/>
</dbReference>
<feature type="binding site" evidence="12">
    <location>
        <position position="116"/>
    </location>
    <ligand>
        <name>[4Fe-4S] cluster</name>
        <dbReference type="ChEBI" id="CHEBI:49883"/>
        <note>4Fe-4S-S-AdoMet</note>
    </ligand>
</feature>
<accession>A0A239A549</accession>
<dbReference type="GO" id="GO:0005737">
    <property type="term" value="C:cytoplasm"/>
    <property type="evidence" value="ECO:0007669"/>
    <property type="project" value="UniProtKB-SubCell"/>
</dbReference>
<dbReference type="GO" id="GO:0002935">
    <property type="term" value="F:tRNA (adenine(37)-C2)-methyltransferase activity"/>
    <property type="evidence" value="ECO:0007669"/>
    <property type="project" value="UniProtKB-UniRule"/>
</dbReference>
<evidence type="ECO:0000256" key="7">
    <source>
        <dbReference type="ARBA" id="ARBA00022691"/>
    </source>
</evidence>
<protein>
    <recommendedName>
        <fullName evidence="12">Probable dual-specificity RNA methyltransferase RlmN</fullName>
        <ecNumber evidence="12">2.1.1.192</ecNumber>
    </recommendedName>
    <alternativeName>
        <fullName evidence="12">23S rRNA (adenine(2503)-C(2))-methyltransferase</fullName>
    </alternativeName>
    <alternativeName>
        <fullName evidence="12">23S rRNA m2A2503 methyltransferase</fullName>
    </alternativeName>
    <alternativeName>
        <fullName evidence="12">Ribosomal RNA large subunit methyltransferase N</fullName>
    </alternativeName>
    <alternativeName>
        <fullName evidence="12">tRNA (adenine(37)-C(2))-methyltransferase</fullName>
    </alternativeName>
    <alternativeName>
        <fullName evidence="12">tRNA m2A37 methyltransferase</fullName>
    </alternativeName>
</protein>
<evidence type="ECO:0000256" key="10">
    <source>
        <dbReference type="ARBA" id="ARBA00023004"/>
    </source>
</evidence>
<evidence type="ECO:0000256" key="4">
    <source>
        <dbReference type="ARBA" id="ARBA00022552"/>
    </source>
</evidence>
<dbReference type="SUPFAM" id="SSF102114">
    <property type="entry name" value="Radical SAM enzymes"/>
    <property type="match status" value="1"/>
</dbReference>
<dbReference type="PANTHER" id="PTHR30544">
    <property type="entry name" value="23S RRNA METHYLTRANSFERASE"/>
    <property type="match status" value="1"/>
</dbReference>
<dbReference type="SFLD" id="SFLDS00029">
    <property type="entry name" value="Radical_SAM"/>
    <property type="match status" value="1"/>
</dbReference>
<dbReference type="GO" id="GO:0000049">
    <property type="term" value="F:tRNA binding"/>
    <property type="evidence" value="ECO:0007669"/>
    <property type="project" value="UniProtKB-UniRule"/>
</dbReference>
<keyword evidence="6 12" id="KW-0808">Transferase</keyword>
<dbReference type="SFLD" id="SFLDG01062">
    <property type="entry name" value="methyltransferase_(Class_A)"/>
    <property type="match status" value="1"/>
</dbReference>
<organism evidence="14 15">
    <name type="scientific">Anaerovirgula multivorans</name>
    <dbReference type="NCBI Taxonomy" id="312168"/>
    <lineage>
        <taxon>Bacteria</taxon>
        <taxon>Bacillati</taxon>
        <taxon>Bacillota</taxon>
        <taxon>Clostridia</taxon>
        <taxon>Peptostreptococcales</taxon>
        <taxon>Natronincolaceae</taxon>
        <taxon>Anaerovirgula</taxon>
    </lineage>
</organism>
<evidence type="ECO:0000256" key="11">
    <source>
        <dbReference type="ARBA" id="ARBA00023014"/>
    </source>
</evidence>